<evidence type="ECO:0000313" key="4">
    <source>
        <dbReference type="Proteomes" id="UP001156215"/>
    </source>
</evidence>
<feature type="transmembrane region" description="Helical" evidence="2">
    <location>
        <begin position="103"/>
        <end position="124"/>
    </location>
</feature>
<dbReference type="AlphaFoldDB" id="A0A9E9LXG9"/>
<dbReference type="InterPro" id="IPR003425">
    <property type="entry name" value="CCB3/YggT"/>
</dbReference>
<keyword evidence="2" id="KW-0812">Transmembrane</keyword>
<keyword evidence="4" id="KW-1185">Reference proteome</keyword>
<protein>
    <submittedName>
        <fullName evidence="3">YggT family protein</fullName>
    </submittedName>
</protein>
<organism evidence="3 4">
    <name type="scientific">Oxalobacter vibrioformis</name>
    <dbReference type="NCBI Taxonomy" id="933080"/>
    <lineage>
        <taxon>Bacteria</taxon>
        <taxon>Pseudomonadati</taxon>
        <taxon>Pseudomonadota</taxon>
        <taxon>Betaproteobacteria</taxon>
        <taxon>Burkholderiales</taxon>
        <taxon>Oxalobacteraceae</taxon>
        <taxon>Oxalobacter</taxon>
    </lineage>
</organism>
<dbReference type="PANTHER" id="PTHR33219:SF14">
    <property type="entry name" value="PROTEIN COFACTOR ASSEMBLY OF COMPLEX C SUBUNIT B CCB3, CHLOROPLASTIC-RELATED"/>
    <property type="match status" value="1"/>
</dbReference>
<name>A0A9E9LXG9_9BURK</name>
<keyword evidence="2" id="KW-0472">Membrane</keyword>
<sequence length="182" mass="19975">MVHGVLQVIIDTAAALFGGLMLLRFWIHASRVRPPMQIGNFIYILTNWLVNPLRRVIPGVGGQDWASLVGAILIAIIAAIAKSMAIIPVFMLKIVLILTLLTLFNWVVYGMMGLLILEVIFSWVNPNAPLAPLVSALNRPYLTPIRKIIPPIGGIDLSVMILFILLNIAGRLVPELILSLGR</sequence>
<gene>
    <name evidence="3" type="ORF">NB640_06985</name>
</gene>
<dbReference type="PANTHER" id="PTHR33219">
    <property type="entry name" value="YLMG HOMOLOG PROTEIN 2, CHLOROPLASTIC"/>
    <property type="match status" value="1"/>
</dbReference>
<dbReference type="KEGG" id="ovb:NB640_06985"/>
<dbReference type="Proteomes" id="UP001156215">
    <property type="component" value="Chromosome"/>
</dbReference>
<reference evidence="3" key="1">
    <citation type="journal article" date="2022" name="Front. Microbiol.">
        <title>New perspectives on an old grouping: The genomic and phenotypic variability of Oxalobacter formigenes and the implications for calcium oxalate stone prevention.</title>
        <authorList>
            <person name="Chmiel J.A."/>
            <person name="Carr C."/>
            <person name="Stuivenberg G.A."/>
            <person name="Venema R."/>
            <person name="Chanyi R.M."/>
            <person name="Al K.F."/>
            <person name="Giguere D."/>
            <person name="Say H."/>
            <person name="Akouris P.P."/>
            <person name="Dominguez Romero S.A."/>
            <person name="Kwong A."/>
            <person name="Tai V."/>
            <person name="Koval S.F."/>
            <person name="Razvi H."/>
            <person name="Bjazevic J."/>
            <person name="Burton J.P."/>
        </authorList>
    </citation>
    <scope>NUCLEOTIDE SEQUENCE</scope>
    <source>
        <strain evidence="3">WoOx3</strain>
    </source>
</reference>
<proteinExistence type="inferred from homology"/>
<feature type="transmembrane region" description="Helical" evidence="2">
    <location>
        <begin position="148"/>
        <end position="169"/>
    </location>
</feature>
<keyword evidence="2" id="KW-1133">Transmembrane helix</keyword>
<evidence type="ECO:0000256" key="2">
    <source>
        <dbReference type="SAM" id="Phobius"/>
    </source>
</evidence>
<dbReference type="GO" id="GO:0016020">
    <property type="term" value="C:membrane"/>
    <property type="evidence" value="ECO:0007669"/>
    <property type="project" value="InterPro"/>
</dbReference>
<feature type="transmembrane region" description="Helical" evidence="2">
    <location>
        <begin position="69"/>
        <end position="91"/>
    </location>
</feature>
<feature type="transmembrane region" description="Helical" evidence="2">
    <location>
        <begin position="6"/>
        <end position="26"/>
    </location>
</feature>
<accession>A0A9E9LXG9</accession>
<evidence type="ECO:0000256" key="1">
    <source>
        <dbReference type="ARBA" id="ARBA00010894"/>
    </source>
</evidence>
<dbReference type="RefSeq" id="WP_269308026.1">
    <property type="nucleotide sequence ID" value="NZ_CP098242.1"/>
</dbReference>
<dbReference type="EMBL" id="CP098242">
    <property type="protein sequence ID" value="WAW09033.1"/>
    <property type="molecule type" value="Genomic_DNA"/>
</dbReference>
<evidence type="ECO:0000313" key="3">
    <source>
        <dbReference type="EMBL" id="WAW09033.1"/>
    </source>
</evidence>
<dbReference type="Pfam" id="PF02325">
    <property type="entry name" value="CCB3_YggT"/>
    <property type="match status" value="2"/>
</dbReference>
<comment type="similarity">
    <text evidence="1">Belongs to the YggT family.</text>
</comment>